<dbReference type="SUPFAM" id="SSF48264">
    <property type="entry name" value="Cytochrome P450"/>
    <property type="match status" value="1"/>
</dbReference>
<evidence type="ECO:0000256" key="1">
    <source>
        <dbReference type="ARBA" id="ARBA00001971"/>
    </source>
</evidence>
<dbReference type="InterPro" id="IPR000421">
    <property type="entry name" value="FA58C"/>
</dbReference>
<evidence type="ECO:0000256" key="3">
    <source>
        <dbReference type="ARBA" id="ARBA00005108"/>
    </source>
</evidence>
<dbReference type="InterPro" id="IPR008979">
    <property type="entry name" value="Galactose-bd-like_sf"/>
</dbReference>
<evidence type="ECO:0000256" key="6">
    <source>
        <dbReference type="ARBA" id="ARBA00019844"/>
    </source>
</evidence>
<keyword evidence="31" id="KW-1185">Reference proteome</keyword>
<evidence type="ECO:0000256" key="8">
    <source>
        <dbReference type="ARBA" id="ARBA00022617"/>
    </source>
</evidence>
<dbReference type="InterPro" id="IPR017972">
    <property type="entry name" value="Cyt_P450_CS"/>
</dbReference>
<dbReference type="PANTHER" id="PTHR24279:SF3">
    <property type="entry name" value="CHOLESTEROL SIDE-CHAIN CLEAVAGE ENZYME, MITOCHONDRIAL"/>
    <property type="match status" value="1"/>
</dbReference>
<dbReference type="Pfam" id="PF22633">
    <property type="entry name" value="F5_F8_type_C_2"/>
    <property type="match status" value="2"/>
</dbReference>
<accession>A0A8S4PJA0</accession>
<keyword evidence="9 27" id="KW-0479">Metal-binding</keyword>
<evidence type="ECO:0000256" key="4">
    <source>
        <dbReference type="ARBA" id="ARBA00010617"/>
    </source>
</evidence>
<evidence type="ECO:0000256" key="2">
    <source>
        <dbReference type="ARBA" id="ARBA00004637"/>
    </source>
</evidence>
<keyword evidence="14 27" id="KW-0408">Iron</keyword>
<comment type="similarity">
    <text evidence="4">Belongs to the cytochrome P450 family.</text>
</comment>
<keyword evidence="12" id="KW-0809">Transit peptide</keyword>
<evidence type="ECO:0000256" key="10">
    <source>
        <dbReference type="ARBA" id="ARBA00022792"/>
    </source>
</evidence>
<evidence type="ECO:0000256" key="15">
    <source>
        <dbReference type="ARBA" id="ARBA00023033"/>
    </source>
</evidence>
<organism evidence="30 31">
    <name type="scientific">Owenia fusiformis</name>
    <name type="common">Polychaete worm</name>
    <dbReference type="NCBI Taxonomy" id="6347"/>
    <lineage>
        <taxon>Eukaryota</taxon>
        <taxon>Metazoa</taxon>
        <taxon>Spiralia</taxon>
        <taxon>Lophotrochozoa</taxon>
        <taxon>Annelida</taxon>
        <taxon>Polychaeta</taxon>
        <taxon>Sedentaria</taxon>
        <taxon>Canalipalpata</taxon>
        <taxon>Sabellida</taxon>
        <taxon>Oweniida</taxon>
        <taxon>Oweniidae</taxon>
        <taxon>Owenia</taxon>
    </lineage>
</organism>
<evidence type="ECO:0000256" key="19">
    <source>
        <dbReference type="ARBA" id="ARBA00023157"/>
    </source>
</evidence>
<evidence type="ECO:0000256" key="22">
    <source>
        <dbReference type="ARBA" id="ARBA00023250"/>
    </source>
</evidence>
<evidence type="ECO:0000256" key="26">
    <source>
        <dbReference type="ARBA" id="ARBA00033394"/>
    </source>
</evidence>
<feature type="chain" id="PRO_5035924885" description="Cholesterol side-chain cleavage enzyme, mitochondrial" evidence="28">
    <location>
        <begin position="24"/>
        <end position="810"/>
    </location>
</feature>
<sequence>MQMINTGFHLAICLLVCIHTSRAEKQCGGSVWKETDTENLALGKPASQSSIYPLQHVPAGLAVDGVEDGDWHHGSCASTKHEHKPWWMVDLREVYPIGSVKLSNRQCGEGNCRGGPSDIVEDRLSNFKIEVSKDAKKWELCTFYRNTALEPCKKGCQMFYCPGGMKGRYVRVRLQDTNWLTLCEVAVFRPSKLNNLALGKVATQSSLHGGFPPAAAAVDGNIDGDAGHFSCISSDFGDTKPWWKVDLLSQYDIGSVALFNRQCRGSDNCGINVADVEAQLKDFKIEVSKDNVKWELCAHHTSSLNSCGKNWQIFRCPNGLSGRYVKVQIQHTLVDAYLTLCEVAVFEPNKRTPCGFERQAEIYGPIYKEKLGSYEHVNIFDPDDAEYLLRRDGQYPQRVQFPAWDLYRRDRNLSMGLLMSHAEEWHKNRIPFNRFLMRPKPVAGYTEVMDEVATDMVERLDRIRKHNGLVEELYEELYNWSIESGGTMFFERRLGCLNDNRNPEITEFIKSIRNILTGSDVFFFLSPQLAKTLRLPAWKQLEQTLDTMFRISTKFIKEKIDEVQQHSKDGKKHEGLLADILQKGNLDEAGLIGSMVDLMGGAVDTTSTSAQWILYMLARNPHVQEKLYREVKNLNPGNDVSNYMQHIPYMRAVVKETLRLYPVAALVSRFTPDDITIRGYNIPKGKLVNVCLYSMGRNEAIFGDALEFKPERWLRAGSNKAPYSPFASIPFGYGVRMCVGRRVAELEMYLIITRVLQRFRIKPFTDIPIDDKMAIVLSPEKPIQLRFLDRTEEGEINIIPRSLGDSSDRS</sequence>
<evidence type="ECO:0000256" key="5">
    <source>
        <dbReference type="ARBA" id="ARBA00012764"/>
    </source>
</evidence>
<comment type="caution">
    <text evidence="30">The sequence shown here is derived from an EMBL/GenBank/DDBJ whole genome shotgun (WGS) entry which is preliminary data.</text>
</comment>
<dbReference type="EMBL" id="CAIIXF020000008">
    <property type="protein sequence ID" value="CAH1793199.1"/>
    <property type="molecule type" value="Genomic_DNA"/>
</dbReference>
<dbReference type="GO" id="GO:0005743">
    <property type="term" value="C:mitochondrial inner membrane"/>
    <property type="evidence" value="ECO:0007669"/>
    <property type="project" value="UniProtKB-SubCell"/>
</dbReference>
<dbReference type="Gene3D" id="1.10.630.10">
    <property type="entry name" value="Cytochrome P450"/>
    <property type="match status" value="1"/>
</dbReference>
<reference evidence="30" key="1">
    <citation type="submission" date="2022-03" db="EMBL/GenBank/DDBJ databases">
        <authorList>
            <person name="Martin C."/>
        </authorList>
    </citation>
    <scope>NUCLEOTIDE SEQUENCE</scope>
</reference>
<keyword evidence="18" id="KW-0472">Membrane</keyword>
<evidence type="ECO:0000256" key="17">
    <source>
        <dbReference type="ARBA" id="ARBA00023128"/>
    </source>
</evidence>
<dbReference type="GO" id="GO:0034650">
    <property type="term" value="P:cortisol metabolic process"/>
    <property type="evidence" value="ECO:0007669"/>
    <property type="project" value="TreeGrafter"/>
</dbReference>
<dbReference type="SMART" id="SM00607">
    <property type="entry name" value="FTP"/>
    <property type="match status" value="2"/>
</dbReference>
<comment type="pathway">
    <text evidence="3">Lipid metabolism; C21-steroid hormone metabolism.</text>
</comment>
<evidence type="ECO:0000256" key="28">
    <source>
        <dbReference type="SAM" id="SignalP"/>
    </source>
</evidence>
<evidence type="ECO:0000256" key="21">
    <source>
        <dbReference type="ARBA" id="ARBA00023221"/>
    </source>
</evidence>
<keyword evidence="7" id="KW-0153">Cholesterol metabolism</keyword>
<evidence type="ECO:0000256" key="18">
    <source>
        <dbReference type="ARBA" id="ARBA00023136"/>
    </source>
</evidence>
<keyword evidence="21" id="KW-0753">Steroid metabolism</keyword>
<gene>
    <name evidence="30" type="ORF">OFUS_LOCUS18080</name>
</gene>
<comment type="subcellular location">
    <subcellularLocation>
        <location evidence="2">Mitochondrion inner membrane</location>
        <topology evidence="2">Peripheral membrane protein</topology>
    </subcellularLocation>
</comment>
<keyword evidence="8 27" id="KW-0349">Heme</keyword>
<dbReference type="GO" id="GO:0071375">
    <property type="term" value="P:cellular response to peptide hormone stimulus"/>
    <property type="evidence" value="ECO:0007669"/>
    <property type="project" value="TreeGrafter"/>
</dbReference>
<keyword evidence="11" id="KW-0106">Calcium</keyword>
<evidence type="ECO:0000313" key="30">
    <source>
        <dbReference type="EMBL" id="CAH1793199.1"/>
    </source>
</evidence>
<dbReference type="Proteomes" id="UP000749559">
    <property type="component" value="Unassembled WGS sequence"/>
</dbReference>
<dbReference type="Pfam" id="PF00067">
    <property type="entry name" value="p450"/>
    <property type="match status" value="1"/>
</dbReference>
<dbReference type="PRINTS" id="PR00463">
    <property type="entry name" value="EP450I"/>
</dbReference>
<evidence type="ECO:0000256" key="14">
    <source>
        <dbReference type="ARBA" id="ARBA00023004"/>
    </source>
</evidence>
<evidence type="ECO:0000313" key="31">
    <source>
        <dbReference type="Proteomes" id="UP000749559"/>
    </source>
</evidence>
<evidence type="ECO:0000256" key="24">
    <source>
        <dbReference type="ARBA" id="ARBA00032666"/>
    </source>
</evidence>
<keyword evidence="19" id="KW-1015">Disulfide bond</keyword>
<dbReference type="Gene3D" id="2.60.120.260">
    <property type="entry name" value="Galactose-binding domain-like"/>
    <property type="match status" value="2"/>
</dbReference>
<dbReference type="PROSITE" id="PS00086">
    <property type="entry name" value="CYTOCHROME_P450"/>
    <property type="match status" value="1"/>
</dbReference>
<evidence type="ECO:0000256" key="20">
    <source>
        <dbReference type="ARBA" id="ARBA00023166"/>
    </source>
</evidence>
<dbReference type="CDD" id="cd11054">
    <property type="entry name" value="CYP24A1-like"/>
    <property type="match status" value="1"/>
</dbReference>
<dbReference type="GO" id="GO:0006700">
    <property type="term" value="P:C21-steroid hormone biosynthetic process"/>
    <property type="evidence" value="ECO:0007669"/>
    <property type="project" value="TreeGrafter"/>
</dbReference>
<dbReference type="SUPFAM" id="SSF49785">
    <property type="entry name" value="Galactose-binding domain-like"/>
    <property type="match status" value="2"/>
</dbReference>
<evidence type="ECO:0000256" key="11">
    <source>
        <dbReference type="ARBA" id="ARBA00022837"/>
    </source>
</evidence>
<dbReference type="InterPro" id="IPR036396">
    <property type="entry name" value="Cyt_P450_sf"/>
</dbReference>
<keyword evidence="17" id="KW-0496">Mitochondrion</keyword>
<name>A0A8S4PJA0_OWEFU</name>
<evidence type="ECO:0000256" key="7">
    <source>
        <dbReference type="ARBA" id="ARBA00022548"/>
    </source>
</evidence>
<keyword evidence="16" id="KW-0443">Lipid metabolism</keyword>
<dbReference type="GO" id="GO:0008386">
    <property type="term" value="F:cholesterol monooxygenase (side-chain-cleaving) activity"/>
    <property type="evidence" value="ECO:0007669"/>
    <property type="project" value="UniProtKB-EC"/>
</dbReference>
<feature type="signal peptide" evidence="28">
    <location>
        <begin position="1"/>
        <end position="23"/>
    </location>
</feature>
<evidence type="ECO:0000256" key="23">
    <source>
        <dbReference type="ARBA" id="ARBA00030343"/>
    </source>
</evidence>
<dbReference type="PANTHER" id="PTHR24279">
    <property type="entry name" value="CYTOCHROME P450"/>
    <property type="match status" value="1"/>
</dbReference>
<dbReference type="InterPro" id="IPR050479">
    <property type="entry name" value="CYP11_CYP27_families"/>
</dbReference>
<dbReference type="InterPro" id="IPR001128">
    <property type="entry name" value="Cyt_P450"/>
</dbReference>
<evidence type="ECO:0000256" key="9">
    <source>
        <dbReference type="ARBA" id="ARBA00022723"/>
    </source>
</evidence>
<dbReference type="GO" id="GO:0008203">
    <property type="term" value="P:cholesterol metabolic process"/>
    <property type="evidence" value="ECO:0007669"/>
    <property type="project" value="UniProtKB-KW"/>
</dbReference>
<dbReference type="AlphaFoldDB" id="A0A8S4PJA0"/>
<evidence type="ECO:0000256" key="25">
    <source>
        <dbReference type="ARBA" id="ARBA00033274"/>
    </source>
</evidence>
<dbReference type="EC" id="1.14.15.6" evidence="5"/>
<dbReference type="GO" id="GO:0005506">
    <property type="term" value="F:iron ion binding"/>
    <property type="evidence" value="ECO:0007669"/>
    <property type="project" value="InterPro"/>
</dbReference>
<keyword evidence="10" id="KW-0999">Mitochondrion inner membrane</keyword>
<keyword evidence="15" id="KW-0503">Monooxygenase</keyword>
<feature type="domain" description="F5/8 type C" evidence="29">
    <location>
        <begin position="27"/>
        <end position="179"/>
    </location>
</feature>
<evidence type="ECO:0000259" key="29">
    <source>
        <dbReference type="PROSITE" id="PS50022"/>
    </source>
</evidence>
<evidence type="ECO:0000256" key="13">
    <source>
        <dbReference type="ARBA" id="ARBA00023002"/>
    </source>
</evidence>
<dbReference type="PRINTS" id="PR00385">
    <property type="entry name" value="P450"/>
</dbReference>
<dbReference type="FunFam" id="1.10.630.10:FF:000006">
    <property type="entry name" value="Cytochrome P450 302a1, mitochondrial"/>
    <property type="match status" value="1"/>
</dbReference>
<keyword evidence="22" id="KW-0755">Steroidogenesis</keyword>
<keyword evidence="13" id="KW-0560">Oxidoreductase</keyword>
<evidence type="ECO:0000256" key="12">
    <source>
        <dbReference type="ARBA" id="ARBA00022946"/>
    </source>
</evidence>
<dbReference type="InterPro" id="IPR002401">
    <property type="entry name" value="Cyt_P450_E_grp-I"/>
</dbReference>
<dbReference type="GO" id="GO:0020037">
    <property type="term" value="F:heme binding"/>
    <property type="evidence" value="ECO:0007669"/>
    <property type="project" value="InterPro"/>
</dbReference>
<keyword evidence="20" id="KW-1207">Sterol metabolism</keyword>
<evidence type="ECO:0000256" key="27">
    <source>
        <dbReference type="PIRSR" id="PIRSR602401-1"/>
    </source>
</evidence>
<protein>
    <recommendedName>
        <fullName evidence="6">Cholesterol side-chain cleavage enzyme, mitochondrial</fullName>
        <ecNumber evidence="5">1.14.15.6</ecNumber>
    </recommendedName>
    <alternativeName>
        <fullName evidence="23">CYPXIA1</fullName>
    </alternativeName>
    <alternativeName>
        <fullName evidence="25">Cholesterol desmolase</fullName>
    </alternativeName>
    <alternativeName>
        <fullName evidence="24">Cytochrome P450 11A1</fullName>
    </alternativeName>
    <alternativeName>
        <fullName evidence="26">Cytochrome P450(scc)</fullName>
    </alternativeName>
</protein>
<proteinExistence type="inferred from homology"/>
<dbReference type="InterPro" id="IPR006585">
    <property type="entry name" value="FTP1"/>
</dbReference>
<dbReference type="PROSITE" id="PS50022">
    <property type="entry name" value="FA58C_3"/>
    <property type="match status" value="1"/>
</dbReference>
<keyword evidence="28" id="KW-0732">Signal</keyword>
<feature type="binding site" description="axial binding residue" evidence="27">
    <location>
        <position position="738"/>
    </location>
    <ligand>
        <name>heme</name>
        <dbReference type="ChEBI" id="CHEBI:30413"/>
    </ligand>
    <ligandPart>
        <name>Fe</name>
        <dbReference type="ChEBI" id="CHEBI:18248"/>
    </ligandPart>
</feature>
<evidence type="ECO:0000256" key="16">
    <source>
        <dbReference type="ARBA" id="ARBA00023098"/>
    </source>
</evidence>
<dbReference type="OrthoDB" id="3945418at2759"/>
<comment type="cofactor">
    <cofactor evidence="1 27">
        <name>heme</name>
        <dbReference type="ChEBI" id="CHEBI:30413"/>
    </cofactor>
</comment>
<dbReference type="GO" id="GO:0006704">
    <property type="term" value="P:glucocorticoid biosynthetic process"/>
    <property type="evidence" value="ECO:0007669"/>
    <property type="project" value="TreeGrafter"/>
</dbReference>